<gene>
    <name evidence="1" type="ORF">QFC21_003039</name>
</gene>
<reference evidence="1" key="1">
    <citation type="submission" date="2023-04" db="EMBL/GenBank/DDBJ databases">
        <title>Draft Genome sequencing of Naganishia species isolated from polar environments using Oxford Nanopore Technology.</title>
        <authorList>
            <person name="Leo P."/>
            <person name="Venkateswaran K."/>
        </authorList>
    </citation>
    <scope>NUCLEOTIDE SEQUENCE</scope>
    <source>
        <strain evidence="1">MNA-CCFEE 5423</strain>
    </source>
</reference>
<dbReference type="EMBL" id="JASBWT010000009">
    <property type="protein sequence ID" value="KAJ9101701.1"/>
    <property type="molecule type" value="Genomic_DNA"/>
</dbReference>
<evidence type="ECO:0000313" key="1">
    <source>
        <dbReference type="EMBL" id="KAJ9101701.1"/>
    </source>
</evidence>
<dbReference type="Proteomes" id="UP001227268">
    <property type="component" value="Unassembled WGS sequence"/>
</dbReference>
<comment type="caution">
    <text evidence="1">The sequence shown here is derived from an EMBL/GenBank/DDBJ whole genome shotgun (WGS) entry which is preliminary data.</text>
</comment>
<accession>A0ACC2VSE2</accession>
<protein>
    <submittedName>
        <fullName evidence="1">Uncharacterized protein</fullName>
    </submittedName>
</protein>
<name>A0ACC2VSE2_9TREE</name>
<evidence type="ECO:0000313" key="2">
    <source>
        <dbReference type="Proteomes" id="UP001227268"/>
    </source>
</evidence>
<keyword evidence="2" id="KW-1185">Reference proteome</keyword>
<organism evidence="1 2">
    <name type="scientific">Naganishia friedmannii</name>
    <dbReference type="NCBI Taxonomy" id="89922"/>
    <lineage>
        <taxon>Eukaryota</taxon>
        <taxon>Fungi</taxon>
        <taxon>Dikarya</taxon>
        <taxon>Basidiomycota</taxon>
        <taxon>Agaricomycotina</taxon>
        <taxon>Tremellomycetes</taxon>
        <taxon>Filobasidiales</taxon>
        <taxon>Filobasidiaceae</taxon>
        <taxon>Naganishia</taxon>
    </lineage>
</organism>
<proteinExistence type="predicted"/>
<sequence>MLRYYEVLLYTVIPPIALLGYLYSPLFGRRDGVKVWWLALMFKVTVGCILMIRKDRQRCGQHHGIIIFTLPYMIPYRLPQHIRNATPAEMKRTLMNGGGFKKVQTLRRRPWVATGWIAVAFLGFGLLFWPTTGSAGGNLTSDIWTAFKHILRHGLTLNSKSRVFYLGCILAWICPVIAFLTRLGANSLDTKGGRWTYVVGIGYLWMVDTIGIRSNAWHINEQTTLGINLWRGLPIEEAIFFVLTTHLILLSSSLISHLHHLLLFAVPPDCHPHRCPPKNPLLHIIVLALLALDRPAQDEGVLQALYLSEETLRKGSKSFTLAKLGWEREIRCGLVAVYGWCRITDNLIDEATSRQEAEDMLQMMKDFLHLVYSPVVQGEENVVNDFICNRVPEAAVPSFYLFSKLLPDIIAQSLFDELLQGYEMDLSFSSGNEGNEQLNTRRRDTRRSIIERSPFKTEVDMAVYADRVAGTVACMICLLAWAILDREGGQISDNEKFEILEHARQMGQALQLVNITRDIRTDALMRRLYIPLNTFRDRQEDLESLFSNPEVLTTRDWAYYTLPLLGSAYLVRRNAAPYIERLPRTARAGTRAMVASYFEIGKEIERRGGAVQLERLKVSKWRRIVAVSISFWGRGLPLDSPEDLVNQEIARRVSESKRV</sequence>